<sequence>MTDKTTNKTKAILFDLDGTLAQTM</sequence>
<dbReference type="SUPFAM" id="SSF56784">
    <property type="entry name" value="HAD-like"/>
    <property type="match status" value="1"/>
</dbReference>
<name>A0A382NVH8_9ZZZZ</name>
<reference evidence="1" key="1">
    <citation type="submission" date="2018-05" db="EMBL/GenBank/DDBJ databases">
        <authorList>
            <person name="Lanie J.A."/>
            <person name="Ng W.-L."/>
            <person name="Kazmierczak K.M."/>
            <person name="Andrzejewski T.M."/>
            <person name="Davidsen T.M."/>
            <person name="Wayne K.J."/>
            <person name="Tettelin H."/>
            <person name="Glass J.I."/>
            <person name="Rusch D."/>
            <person name="Podicherti R."/>
            <person name="Tsui H.-C.T."/>
            <person name="Winkler M.E."/>
        </authorList>
    </citation>
    <scope>NUCLEOTIDE SEQUENCE</scope>
</reference>
<gene>
    <name evidence="1" type="ORF">METZ01_LOCUS317352</name>
</gene>
<evidence type="ECO:0000313" key="1">
    <source>
        <dbReference type="EMBL" id="SVC64498.1"/>
    </source>
</evidence>
<organism evidence="1">
    <name type="scientific">marine metagenome</name>
    <dbReference type="NCBI Taxonomy" id="408172"/>
    <lineage>
        <taxon>unclassified sequences</taxon>
        <taxon>metagenomes</taxon>
        <taxon>ecological metagenomes</taxon>
    </lineage>
</organism>
<accession>A0A382NVH8</accession>
<dbReference type="AlphaFoldDB" id="A0A382NVH8"/>
<dbReference type="InterPro" id="IPR036412">
    <property type="entry name" value="HAD-like_sf"/>
</dbReference>
<feature type="non-terminal residue" evidence="1">
    <location>
        <position position="24"/>
    </location>
</feature>
<protein>
    <submittedName>
        <fullName evidence="1">Uncharacterized protein</fullName>
    </submittedName>
</protein>
<proteinExistence type="predicted"/>
<dbReference type="EMBL" id="UINC01102684">
    <property type="protein sequence ID" value="SVC64498.1"/>
    <property type="molecule type" value="Genomic_DNA"/>
</dbReference>